<proteinExistence type="predicted"/>
<sequence>MRLLKLEPGSQPLSFTKDLVSDIPPYAILSHTSGDDDEELTYKDIKKGQREGQRQLQEDSVQCQADFIGRFLVSLDRHVLHQTGQAIPSFNKLSTPCFASIKSRPSAMSTRLREAIAMRSNRLRPMASILKAYLVLPFGRNVDFVGREDILGELTKKISPAANGNPYQMTVIEGLGGVGKTQVALEAAYRVHEKDRHCSNFGVPAVGQTTIDNAYRKIGQSMRIPNINDSEAEVRALVKDCLSKDDARQWLLVIDNADDIDLMFSQGDQPSLYDFVPSNPKGSVLFATRNHEATVSLNVCRDIILCIEEINQNEAIQLLQKKLTDAQLRDVESTPRLLEFLAHLPLAIRQASAYMLRTGILTSTYLGYCESSDAASITSLASISKIEVDTNTTSLPTPSLRLGSFPSTTLRKFNDLVTLRPCMFVLQSRSRYDKYHLKLPRTILCSVCDICPI</sequence>
<dbReference type="Proteomes" id="UP001251528">
    <property type="component" value="Unassembled WGS sequence"/>
</dbReference>
<dbReference type="EMBL" id="JASWJB010000504">
    <property type="protein sequence ID" value="KAK2590011.1"/>
    <property type="molecule type" value="Genomic_DNA"/>
</dbReference>
<dbReference type="Gene3D" id="3.40.50.300">
    <property type="entry name" value="P-loop containing nucleotide triphosphate hydrolases"/>
    <property type="match status" value="1"/>
</dbReference>
<dbReference type="PANTHER" id="PTHR46082">
    <property type="entry name" value="ATP/GTP-BINDING PROTEIN-RELATED"/>
    <property type="match status" value="1"/>
</dbReference>
<dbReference type="InterPro" id="IPR027417">
    <property type="entry name" value="P-loop_NTPase"/>
</dbReference>
<dbReference type="AlphaFoldDB" id="A0AAJ0CBQ1"/>
<dbReference type="InterPro" id="IPR053137">
    <property type="entry name" value="NLR-like"/>
</dbReference>
<reference evidence="1" key="1">
    <citation type="submission" date="2023-06" db="EMBL/GenBank/DDBJ databases">
        <title>Conoideocrella luteorostrata (Hypocreales: Clavicipitaceae), a potential biocontrol fungus for elongate hemlock scale in United States Christmas tree production areas.</title>
        <authorList>
            <person name="Barrett H."/>
            <person name="Lovett B."/>
            <person name="Macias A.M."/>
            <person name="Stajich J.E."/>
            <person name="Kasson M.T."/>
        </authorList>
    </citation>
    <scope>NUCLEOTIDE SEQUENCE</scope>
    <source>
        <strain evidence="1">ARSEF 14590</strain>
    </source>
</reference>
<keyword evidence="2" id="KW-1185">Reference proteome</keyword>
<organism evidence="1 2">
    <name type="scientific">Conoideocrella luteorostrata</name>
    <dbReference type="NCBI Taxonomy" id="1105319"/>
    <lineage>
        <taxon>Eukaryota</taxon>
        <taxon>Fungi</taxon>
        <taxon>Dikarya</taxon>
        <taxon>Ascomycota</taxon>
        <taxon>Pezizomycotina</taxon>
        <taxon>Sordariomycetes</taxon>
        <taxon>Hypocreomycetidae</taxon>
        <taxon>Hypocreales</taxon>
        <taxon>Clavicipitaceae</taxon>
        <taxon>Conoideocrella</taxon>
    </lineage>
</organism>
<gene>
    <name evidence="1" type="ORF">QQS21_012309</name>
</gene>
<dbReference type="PANTHER" id="PTHR46082:SF6">
    <property type="entry name" value="AAA+ ATPASE DOMAIN-CONTAINING PROTEIN-RELATED"/>
    <property type="match status" value="1"/>
</dbReference>
<evidence type="ECO:0000313" key="1">
    <source>
        <dbReference type="EMBL" id="KAK2590011.1"/>
    </source>
</evidence>
<evidence type="ECO:0008006" key="3">
    <source>
        <dbReference type="Google" id="ProtNLM"/>
    </source>
</evidence>
<evidence type="ECO:0000313" key="2">
    <source>
        <dbReference type="Proteomes" id="UP001251528"/>
    </source>
</evidence>
<name>A0AAJ0CBQ1_9HYPO</name>
<protein>
    <recommendedName>
        <fullName evidence="3">NB-ARC domain-containing protein</fullName>
    </recommendedName>
</protein>
<comment type="caution">
    <text evidence="1">The sequence shown here is derived from an EMBL/GenBank/DDBJ whole genome shotgun (WGS) entry which is preliminary data.</text>
</comment>
<accession>A0AAJ0CBQ1</accession>
<dbReference type="SUPFAM" id="SSF52540">
    <property type="entry name" value="P-loop containing nucleoside triphosphate hydrolases"/>
    <property type="match status" value="1"/>
</dbReference>